<dbReference type="GO" id="GO:0006611">
    <property type="term" value="P:protein export from nucleus"/>
    <property type="evidence" value="ECO:0007669"/>
    <property type="project" value="TreeGrafter"/>
</dbReference>
<evidence type="ECO:0000256" key="4">
    <source>
        <dbReference type="ARBA" id="ARBA00022448"/>
    </source>
</evidence>
<dbReference type="PANTHER" id="PTHR10997">
    <property type="entry name" value="IMPORTIN-7, 8, 11"/>
    <property type="match status" value="1"/>
</dbReference>
<dbReference type="Pfam" id="PF03810">
    <property type="entry name" value="IBN_N"/>
    <property type="match status" value="1"/>
</dbReference>
<keyword evidence="5" id="KW-0963">Cytoplasm</keyword>
<feature type="domain" description="Importin N-terminal" evidence="8">
    <location>
        <begin position="24"/>
        <end position="97"/>
    </location>
</feature>
<evidence type="ECO:0000313" key="9">
    <source>
        <dbReference type="EMBL" id="EAS27608.1"/>
    </source>
</evidence>
<dbReference type="AlphaFoldDB" id="A0A0E1RUI1"/>
<dbReference type="RefSeq" id="XP_001239191.1">
    <property type="nucleotide sequence ID" value="XM_001239190.2"/>
</dbReference>
<accession>A0A0E1RUI1</accession>
<evidence type="ECO:0000256" key="1">
    <source>
        <dbReference type="ARBA" id="ARBA00004123"/>
    </source>
</evidence>
<gene>
    <name evidence="9" type="ORF">CIMG_10213</name>
</gene>
<dbReference type="EMBL" id="GG704915">
    <property type="protein sequence ID" value="EAS27608.1"/>
    <property type="molecule type" value="Genomic_DNA"/>
</dbReference>
<sequence length="963" mass="108686">MADDLAPIVQLLQATLDPRQHKQAEAALRQEEKKPGYSLQLLHITANSSYPYNTRLSSALYFKNFIKWNWTDEDGNYKLQEKDVVTIKQELISLMISMPPGIQTQLGEAVSVIADSDFWQRWDTLVDDLVSRLSPDNIVVNVGVLQVAHSIFKRWRPLFRSDELFTEILHVLDRFGKPYLALFESLDTYIEQSRNDKEKITQAFSQLNLMIKLFYDLSCQDLPAIFEDHLGPISSLLLKYLTYDNPLLHTSDDSESGPLEFVKAGIFEALVLYVQKYIDAFGTHVNQFIGSSWNLLTTIGEDTKYDILVNRALQFLTSVARLPEHSNAFKNETTLSQVTEKVILPNVSLRESDIEMFEDEPIEFIRRDLEGGDSETRRRAATDFLRQLLENFEASVTNIVIRYSDHYLAEYSKSPSDQWKSKDIAIYLFSAIAAKGVATTTHGVTTTNPLVSITDFLQKNLASDLVATTGIHPLLKVDAIKFLYSFRSIITKEQWQEILPLLVQHLGSSVYVVYTYAAVALERVLCLTDNRGQPIISASEIIPLAAQLLEHLFQLIEKDPSPPKIQENEFLMRCIMRVLIVIKDGVVPIVDPILQHLIKITGIISTNPSNPRFYYFHFEALGALIRFGAPAQPSKFETALYTPLVNVLQSDVQEFIPYVFQLLAALLEAQPSNTLPGNYQNLLAPILMPTMWETRGNIPALVRLLSAMLPRGAEAIVKGNQIEPILGIFQKLASSKLNESYGFDLLENVILTFPPTILEKYFPTIIQILLTRLQKAKTENFALRFVRFYHFISALDDQGYGCDFFIRVTENIQASVFTPIYLNIILPESRKLARPIDRKAALISFTKTLANSESFANRYKKGWAFTCEGLLNLVSQPPLPAAKDDIIKENDVEDMSFGAGYTQLNTVKKAPNDPWPQVGPNLGTWVGSYLKEADKKHGGRISSFAQERLSPEAKAGLASYLSG</sequence>
<dbReference type="OMA" id="AENEFLM"/>
<evidence type="ECO:0000256" key="5">
    <source>
        <dbReference type="ARBA" id="ARBA00022490"/>
    </source>
</evidence>
<dbReference type="VEuPathDB" id="FungiDB:CIMG_10213"/>
<dbReference type="Pfam" id="PF03378">
    <property type="entry name" value="CAS_CSE1"/>
    <property type="match status" value="1"/>
</dbReference>
<dbReference type="FunCoup" id="A0A0E1RUI1">
    <property type="interactions" value="1150"/>
</dbReference>
<protein>
    <submittedName>
        <fullName evidence="9">Chromosome segregation protein Cse1</fullName>
    </submittedName>
</protein>
<comment type="subcellular location">
    <subcellularLocation>
        <location evidence="2">Cytoplasm</location>
    </subcellularLocation>
    <subcellularLocation>
        <location evidence="1">Nucleus</location>
    </subcellularLocation>
</comment>
<dbReference type="InterPro" id="IPR001494">
    <property type="entry name" value="Importin-beta_N"/>
</dbReference>
<dbReference type="GO" id="GO:0031267">
    <property type="term" value="F:small GTPase binding"/>
    <property type="evidence" value="ECO:0007669"/>
    <property type="project" value="InterPro"/>
</dbReference>
<reference evidence="10" key="1">
    <citation type="journal article" date="2009" name="Genome Res.">
        <title>Comparative genomic analyses of the human fungal pathogens Coccidioides and their relatives.</title>
        <authorList>
            <person name="Sharpton T.J."/>
            <person name="Stajich J.E."/>
            <person name="Rounsley S.D."/>
            <person name="Gardner M.J."/>
            <person name="Wortman J.R."/>
            <person name="Jordar V.S."/>
            <person name="Maiti R."/>
            <person name="Kodira C.D."/>
            <person name="Neafsey D.E."/>
            <person name="Zeng Q."/>
            <person name="Hung C.-Y."/>
            <person name="McMahan C."/>
            <person name="Muszewska A."/>
            <person name="Grynberg M."/>
            <person name="Mandel M.A."/>
            <person name="Kellner E.M."/>
            <person name="Barker B.M."/>
            <person name="Galgiani J.N."/>
            <person name="Orbach M.J."/>
            <person name="Kirkland T.N."/>
            <person name="Cole G.T."/>
            <person name="Henn M.R."/>
            <person name="Birren B.W."/>
            <person name="Taylor J.W."/>
        </authorList>
    </citation>
    <scope>NUCLEOTIDE SEQUENCE [LARGE SCALE GENOMIC DNA]</scope>
    <source>
        <strain evidence="10">RS</strain>
    </source>
</reference>
<evidence type="ECO:0000256" key="2">
    <source>
        <dbReference type="ARBA" id="ARBA00004496"/>
    </source>
</evidence>
<dbReference type="GeneID" id="4557939"/>
<dbReference type="Gene3D" id="1.25.10.10">
    <property type="entry name" value="Leucine-rich Repeat Variant"/>
    <property type="match status" value="1"/>
</dbReference>
<keyword evidence="6" id="KW-0653">Protein transport</keyword>
<evidence type="ECO:0000256" key="3">
    <source>
        <dbReference type="ARBA" id="ARBA00008669"/>
    </source>
</evidence>
<dbReference type="GO" id="GO:0005635">
    <property type="term" value="C:nuclear envelope"/>
    <property type="evidence" value="ECO:0007669"/>
    <property type="project" value="TreeGrafter"/>
</dbReference>
<dbReference type="FunFam" id="1.25.10.10:FF:000057">
    <property type="entry name" value="Exportin-2 isoform 1"/>
    <property type="match status" value="1"/>
</dbReference>
<proteinExistence type="inferred from homology"/>
<dbReference type="PANTHER" id="PTHR10997:SF8">
    <property type="entry name" value="EXPORTIN-2"/>
    <property type="match status" value="1"/>
</dbReference>
<reference evidence="10" key="2">
    <citation type="journal article" date="2010" name="Genome Res.">
        <title>Population genomic sequencing of Coccidioides fungi reveals recent hybridization and transposon control.</title>
        <authorList>
            <person name="Neafsey D.E."/>
            <person name="Barker B.M."/>
            <person name="Sharpton T.J."/>
            <person name="Stajich J.E."/>
            <person name="Park D.J."/>
            <person name="Whiston E."/>
            <person name="Hung C.-Y."/>
            <person name="McMahan C."/>
            <person name="White J."/>
            <person name="Sykes S."/>
            <person name="Heiman D."/>
            <person name="Young S."/>
            <person name="Zeng Q."/>
            <person name="Abouelleil A."/>
            <person name="Aftuck L."/>
            <person name="Bessette D."/>
            <person name="Brown A."/>
            <person name="FitzGerald M."/>
            <person name="Lui A."/>
            <person name="Macdonald J.P."/>
            <person name="Priest M."/>
            <person name="Orbach M.J."/>
            <person name="Galgiani J.N."/>
            <person name="Kirkland T.N."/>
            <person name="Cole G.T."/>
            <person name="Birren B.W."/>
            <person name="Henn M.R."/>
            <person name="Taylor J.W."/>
            <person name="Rounsley S.D."/>
        </authorList>
    </citation>
    <scope>GENOME REANNOTATION</scope>
    <source>
        <strain evidence="10">RS</strain>
    </source>
</reference>
<keyword evidence="7" id="KW-0539">Nucleus</keyword>
<dbReference type="GO" id="GO:0006606">
    <property type="term" value="P:protein import into nucleus"/>
    <property type="evidence" value="ECO:0007669"/>
    <property type="project" value="TreeGrafter"/>
</dbReference>
<dbReference type="Proteomes" id="UP000001261">
    <property type="component" value="Unassembled WGS sequence"/>
</dbReference>
<dbReference type="SUPFAM" id="SSF48371">
    <property type="entry name" value="ARM repeat"/>
    <property type="match status" value="1"/>
</dbReference>
<name>A0A0E1RUI1_COCIM</name>
<dbReference type="GO" id="GO:0005049">
    <property type="term" value="F:nuclear export signal receptor activity"/>
    <property type="evidence" value="ECO:0007669"/>
    <property type="project" value="TreeGrafter"/>
</dbReference>
<dbReference type="KEGG" id="cim:CIMG_10213"/>
<evidence type="ECO:0000259" key="8">
    <source>
        <dbReference type="PROSITE" id="PS50166"/>
    </source>
</evidence>
<dbReference type="InterPro" id="IPR011989">
    <property type="entry name" value="ARM-like"/>
</dbReference>
<dbReference type="InterPro" id="IPR016024">
    <property type="entry name" value="ARM-type_fold"/>
</dbReference>
<dbReference type="InParanoid" id="A0A0E1RUI1"/>
<evidence type="ECO:0000256" key="7">
    <source>
        <dbReference type="ARBA" id="ARBA00023242"/>
    </source>
</evidence>
<keyword evidence="4" id="KW-0813">Transport</keyword>
<dbReference type="InterPro" id="IPR013713">
    <property type="entry name" value="XPO2_central"/>
</dbReference>
<dbReference type="PROSITE" id="PS50166">
    <property type="entry name" value="IMPORTIN_B_NT"/>
    <property type="match status" value="1"/>
</dbReference>
<dbReference type="SMART" id="SM00913">
    <property type="entry name" value="IBN_N"/>
    <property type="match status" value="1"/>
</dbReference>
<dbReference type="Pfam" id="PF08506">
    <property type="entry name" value="Cse1"/>
    <property type="match status" value="1"/>
</dbReference>
<comment type="similarity">
    <text evidence="3">Belongs to the XPO2/CSE1 family.</text>
</comment>
<evidence type="ECO:0000313" key="10">
    <source>
        <dbReference type="Proteomes" id="UP000001261"/>
    </source>
</evidence>
<dbReference type="GO" id="GO:0005829">
    <property type="term" value="C:cytosol"/>
    <property type="evidence" value="ECO:0007669"/>
    <property type="project" value="TreeGrafter"/>
</dbReference>
<keyword evidence="10" id="KW-1185">Reference proteome</keyword>
<organism evidence="9 10">
    <name type="scientific">Coccidioides immitis (strain RS)</name>
    <name type="common">Valley fever fungus</name>
    <dbReference type="NCBI Taxonomy" id="246410"/>
    <lineage>
        <taxon>Eukaryota</taxon>
        <taxon>Fungi</taxon>
        <taxon>Dikarya</taxon>
        <taxon>Ascomycota</taxon>
        <taxon>Pezizomycotina</taxon>
        <taxon>Eurotiomycetes</taxon>
        <taxon>Eurotiomycetidae</taxon>
        <taxon>Onygenales</taxon>
        <taxon>Onygenaceae</taxon>
        <taxon>Coccidioides</taxon>
    </lineage>
</organism>
<dbReference type="InterPro" id="IPR005043">
    <property type="entry name" value="XPO2_C"/>
</dbReference>
<evidence type="ECO:0000256" key="6">
    <source>
        <dbReference type="ARBA" id="ARBA00022927"/>
    </source>
</evidence>
<dbReference type="OrthoDB" id="3268246at2759"/>
<dbReference type="STRING" id="246410.A0A0E1RUI1"/>